<evidence type="ECO:0000256" key="3">
    <source>
        <dbReference type="ARBA" id="ARBA00022842"/>
    </source>
</evidence>
<dbReference type="InterPro" id="IPR005000">
    <property type="entry name" value="Aldolase/citrate-lyase_domain"/>
</dbReference>
<feature type="domain" description="HpcH/HpaI aldolase/citrate lyase" evidence="6">
    <location>
        <begin position="81"/>
        <end position="238"/>
    </location>
</feature>
<dbReference type="InterPro" id="IPR015813">
    <property type="entry name" value="Pyrv/PenolPyrv_kinase-like_dom"/>
</dbReference>
<protein>
    <submittedName>
        <fullName evidence="7">CoA ester lyase</fullName>
    </submittedName>
</protein>
<dbReference type="RefSeq" id="WP_101184602.1">
    <property type="nucleotide sequence ID" value="NZ_CP031218.1"/>
</dbReference>
<dbReference type="SUPFAM" id="SSF51621">
    <property type="entry name" value="Phosphoenolpyruvate/pyruvate domain"/>
    <property type="match status" value="1"/>
</dbReference>
<dbReference type="KEGG" id="ahs:AHALO_1279"/>
<dbReference type="InterPro" id="IPR011206">
    <property type="entry name" value="Citrate_lyase_beta/mcl1/mcl2"/>
</dbReference>
<evidence type="ECO:0000313" key="8">
    <source>
        <dbReference type="Proteomes" id="UP000233248"/>
    </source>
</evidence>
<feature type="binding site" evidence="4">
    <location>
        <position position="84"/>
    </location>
    <ligand>
        <name>substrate</name>
    </ligand>
</feature>
<organism evidence="7 8">
    <name type="scientific">Malaciobacter halophilus</name>
    <dbReference type="NCBI Taxonomy" id="197482"/>
    <lineage>
        <taxon>Bacteria</taxon>
        <taxon>Pseudomonadati</taxon>
        <taxon>Campylobacterota</taxon>
        <taxon>Epsilonproteobacteria</taxon>
        <taxon>Campylobacterales</taxon>
        <taxon>Arcobacteraceae</taxon>
        <taxon>Malaciobacter</taxon>
    </lineage>
</organism>
<feature type="binding site" evidence="4">
    <location>
        <position position="149"/>
    </location>
    <ligand>
        <name>substrate</name>
    </ligand>
</feature>
<dbReference type="InterPro" id="IPR040442">
    <property type="entry name" value="Pyrv_kinase-like_dom_sf"/>
</dbReference>
<accession>A0A2N1J392</accession>
<dbReference type="GO" id="GO:0106064">
    <property type="term" value="P:regulation of cobalamin metabolic process"/>
    <property type="evidence" value="ECO:0007669"/>
    <property type="project" value="TreeGrafter"/>
</dbReference>
<dbReference type="GO" id="GO:0046872">
    <property type="term" value="F:metal ion binding"/>
    <property type="evidence" value="ECO:0007669"/>
    <property type="project" value="UniProtKB-KW"/>
</dbReference>
<dbReference type="Pfam" id="PF03328">
    <property type="entry name" value="HpcH_HpaI"/>
    <property type="match status" value="1"/>
</dbReference>
<dbReference type="AlphaFoldDB" id="A0A2N1J392"/>
<dbReference type="OrthoDB" id="8481499at2"/>
<evidence type="ECO:0000256" key="2">
    <source>
        <dbReference type="ARBA" id="ARBA00022723"/>
    </source>
</evidence>
<dbReference type="Proteomes" id="UP000233248">
    <property type="component" value="Unassembled WGS sequence"/>
</dbReference>
<keyword evidence="2 5" id="KW-0479">Metal-binding</keyword>
<dbReference type="PANTHER" id="PTHR11105:SF0">
    <property type="entry name" value="CITRAMALYL-COA LYASE, MITOCHONDRIAL"/>
    <property type="match status" value="1"/>
</dbReference>
<feature type="binding site" evidence="5">
    <location>
        <position position="175"/>
    </location>
    <ligand>
        <name>Mg(2+)</name>
        <dbReference type="ChEBI" id="CHEBI:18420"/>
    </ligand>
</feature>
<dbReference type="Gene3D" id="6.10.140.960">
    <property type="match status" value="1"/>
</dbReference>
<dbReference type="PIRSF" id="PIRSF015582">
    <property type="entry name" value="Cit_lyase_B"/>
    <property type="match status" value="1"/>
</dbReference>
<dbReference type="Gene3D" id="3.20.20.60">
    <property type="entry name" value="Phosphoenolpyruvate-binding domains"/>
    <property type="match status" value="1"/>
</dbReference>
<reference evidence="7 8" key="1">
    <citation type="submission" date="2017-09" db="EMBL/GenBank/DDBJ databases">
        <title>Genomics of the genus Arcobacter.</title>
        <authorList>
            <person name="Perez-Cataluna A."/>
            <person name="Figueras M.J."/>
            <person name="Salas-Masso N."/>
        </authorList>
    </citation>
    <scope>NUCLEOTIDE SEQUENCE [LARGE SCALE GENOMIC DNA]</scope>
    <source>
        <strain evidence="7 8">DSM 18005</strain>
    </source>
</reference>
<keyword evidence="8" id="KW-1185">Reference proteome</keyword>
<keyword evidence="3 5" id="KW-0460">Magnesium</keyword>
<comment type="cofactor">
    <cofactor evidence="1">
        <name>Mg(2+)</name>
        <dbReference type="ChEBI" id="CHEBI:18420"/>
    </cofactor>
</comment>
<sequence length="327" mass="36928">MTHPNKALFESGKSLPIIPSCEHFAGSEKLILKAFEMQKKLGPVFDITCDCEDGAETGKEVEHANMIVRVVNSDANPYGMAGTRIHDFSHPDWRQDVDILVPGAGEKLAYITLPKSTSYEDVKTQVEYIQAKCKEAGITREIPIHILIETHGALNDVEKIATLPWLQVLDFGLMDFVSGYQGAIPAINMRSPGQFNHRLIAAAKTRVCQAAIQNHVIPCHNVTLDLKNPYQTYKDAEIARNEFGFMRMWSIYPTQIQAIVDAMKPDFTELEAAQNILVAAQDAEWGPIQYDGELHDRATYRYFWELVQRAHFSGQKLQEEVTKRFFS</sequence>
<name>A0A2N1J392_9BACT</name>
<evidence type="ECO:0000256" key="1">
    <source>
        <dbReference type="ARBA" id="ARBA00001946"/>
    </source>
</evidence>
<evidence type="ECO:0000256" key="4">
    <source>
        <dbReference type="PIRSR" id="PIRSR015582-1"/>
    </source>
</evidence>
<dbReference type="InterPro" id="IPR040186">
    <property type="entry name" value="Citramalyl-CoA_lyase"/>
</dbReference>
<evidence type="ECO:0000259" key="6">
    <source>
        <dbReference type="Pfam" id="PF03328"/>
    </source>
</evidence>
<gene>
    <name evidence="7" type="ORF">CP960_06470</name>
</gene>
<evidence type="ECO:0000256" key="5">
    <source>
        <dbReference type="PIRSR" id="PIRSR015582-2"/>
    </source>
</evidence>
<dbReference type="GO" id="GO:0047777">
    <property type="term" value="F:(S)-citramalyl-CoA lyase activity"/>
    <property type="evidence" value="ECO:0007669"/>
    <property type="project" value="TreeGrafter"/>
</dbReference>
<comment type="caution">
    <text evidence="7">The sequence shown here is derived from an EMBL/GenBank/DDBJ whole genome shotgun (WGS) entry which is preliminary data.</text>
</comment>
<proteinExistence type="predicted"/>
<dbReference type="EMBL" id="NXIF01000025">
    <property type="protein sequence ID" value="PKI80984.1"/>
    <property type="molecule type" value="Genomic_DNA"/>
</dbReference>
<dbReference type="PANTHER" id="PTHR11105">
    <property type="entry name" value="CITRATE LYASE SUBUNIT BETA-RELATED"/>
    <property type="match status" value="1"/>
</dbReference>
<keyword evidence="7" id="KW-0456">Lyase</keyword>
<evidence type="ECO:0000313" key="7">
    <source>
        <dbReference type="EMBL" id="PKI80984.1"/>
    </source>
</evidence>
<feature type="binding site" evidence="5">
    <location>
        <position position="149"/>
    </location>
    <ligand>
        <name>Mg(2+)</name>
        <dbReference type="ChEBI" id="CHEBI:18420"/>
    </ligand>
</feature>